<dbReference type="PROSITE" id="PS50195">
    <property type="entry name" value="PX"/>
    <property type="match status" value="1"/>
</dbReference>
<dbReference type="Pfam" id="PF13855">
    <property type="entry name" value="LRR_8"/>
    <property type="match status" value="1"/>
</dbReference>
<dbReference type="AlphaFoldDB" id="A0A553PD94"/>
<reference evidence="4 5" key="1">
    <citation type="journal article" date="2018" name="Nat. Ecol. Evol.">
        <title>Genomic signatures of mitonuclear coevolution across populations of Tigriopus californicus.</title>
        <authorList>
            <person name="Barreto F.S."/>
            <person name="Watson E.T."/>
            <person name="Lima T.G."/>
            <person name="Willett C.S."/>
            <person name="Edmands S."/>
            <person name="Li W."/>
            <person name="Burton R.S."/>
        </authorList>
    </citation>
    <scope>NUCLEOTIDE SEQUENCE [LARGE SCALE GENOMIC DNA]</scope>
    <source>
        <strain evidence="4 5">San Diego</strain>
    </source>
</reference>
<comment type="caution">
    <text evidence="4">The sequence shown here is derived from an EMBL/GenBank/DDBJ whole genome shotgun (WGS) entry which is preliminary data.</text>
</comment>
<dbReference type="GO" id="GO:0005737">
    <property type="term" value="C:cytoplasm"/>
    <property type="evidence" value="ECO:0007669"/>
    <property type="project" value="TreeGrafter"/>
</dbReference>
<keyword evidence="5" id="KW-1185">Reference proteome</keyword>
<dbReference type="InterPro" id="IPR036871">
    <property type="entry name" value="PX_dom_sf"/>
</dbReference>
<accession>A0A553PD94</accession>
<dbReference type="STRING" id="6832.A0A553PD94"/>
<dbReference type="SUPFAM" id="SSF52075">
    <property type="entry name" value="Outer arm dynein light chain 1"/>
    <property type="match status" value="1"/>
</dbReference>
<sequence length="476" mass="54442">MSNIYAPDVQLGISIPEVCTKDNVTFYQVTIAMASQDVHWKVERRYRDFAELHETLLECGVSKESLPQKKYIGNKEAQFVMKRRKDLESYLQSVTQFLKCSIPESLARFLELDKFDVNYILRDLAGEHFDRLAVGREDPWLFEAIWTPLELFSLSQRLKSPLPPQDPGSKRWDFTNVADRVCQMKALKVNGHSENLGLSNICPNQLKYDFLAFKNLTKLILSEVVCSPDQISAFGNVRHTLTHFSVNKCHVESIAHLLLCDTPFYNLQDDGELAQIIDANPNFVWRKLQVLDLRYNDVKKIDRSVTLAPLIETFLLGSNKVTDIENLTTLPKLSHLELADNDIHETDDLHIKLGQVTRLDLSHNKIKTLAGWSKLYSLKNVNVSNNRIRELKDVFPLSQLPCLEVLNLQGNKVTSVVDYRIKLFESFGKRCSELCLDNENPSQREIDRVSILMALRVAKEGLPPTTLFGNLPKRVS</sequence>
<dbReference type="InterPro" id="IPR001611">
    <property type="entry name" value="Leu-rich_rpt"/>
</dbReference>
<dbReference type="GO" id="GO:0035091">
    <property type="term" value="F:phosphatidylinositol binding"/>
    <property type="evidence" value="ECO:0007669"/>
    <property type="project" value="InterPro"/>
</dbReference>
<dbReference type="OrthoDB" id="430293at2759"/>
<proteinExistence type="predicted"/>
<evidence type="ECO:0000313" key="5">
    <source>
        <dbReference type="Proteomes" id="UP000318571"/>
    </source>
</evidence>
<protein>
    <recommendedName>
        <fullName evidence="3">PX domain-containing protein</fullName>
    </recommendedName>
</protein>
<evidence type="ECO:0000256" key="2">
    <source>
        <dbReference type="ARBA" id="ARBA00022737"/>
    </source>
</evidence>
<evidence type="ECO:0000313" key="4">
    <source>
        <dbReference type="EMBL" id="TRY75649.1"/>
    </source>
</evidence>
<keyword evidence="1" id="KW-0433">Leucine-rich repeat</keyword>
<dbReference type="Gene3D" id="3.80.10.10">
    <property type="entry name" value="Ribonuclease Inhibitor"/>
    <property type="match status" value="2"/>
</dbReference>
<dbReference type="Proteomes" id="UP000318571">
    <property type="component" value="Chromosome 2"/>
</dbReference>
<name>A0A553PD94_TIGCA</name>
<dbReference type="SMART" id="SM00312">
    <property type="entry name" value="PX"/>
    <property type="match status" value="1"/>
</dbReference>
<gene>
    <name evidence="4" type="ORF">TCAL_04582</name>
</gene>
<feature type="domain" description="PX" evidence="3">
    <location>
        <begin position="5"/>
        <end position="117"/>
    </location>
</feature>
<dbReference type="InterPro" id="IPR032675">
    <property type="entry name" value="LRR_dom_sf"/>
</dbReference>
<organism evidence="4 5">
    <name type="scientific">Tigriopus californicus</name>
    <name type="common">Marine copepod</name>
    <dbReference type="NCBI Taxonomy" id="6832"/>
    <lineage>
        <taxon>Eukaryota</taxon>
        <taxon>Metazoa</taxon>
        <taxon>Ecdysozoa</taxon>
        <taxon>Arthropoda</taxon>
        <taxon>Crustacea</taxon>
        <taxon>Multicrustacea</taxon>
        <taxon>Hexanauplia</taxon>
        <taxon>Copepoda</taxon>
        <taxon>Harpacticoida</taxon>
        <taxon>Harpacticidae</taxon>
        <taxon>Tigriopus</taxon>
    </lineage>
</organism>
<dbReference type="Gene3D" id="3.30.1520.10">
    <property type="entry name" value="Phox-like domain"/>
    <property type="match status" value="1"/>
</dbReference>
<dbReference type="PANTHER" id="PTHR15454:SF35">
    <property type="entry name" value="NISCHARIN"/>
    <property type="match status" value="1"/>
</dbReference>
<evidence type="ECO:0000256" key="1">
    <source>
        <dbReference type="ARBA" id="ARBA00022614"/>
    </source>
</evidence>
<dbReference type="EMBL" id="VCGU01000005">
    <property type="protein sequence ID" value="TRY75649.1"/>
    <property type="molecule type" value="Genomic_DNA"/>
</dbReference>
<dbReference type="InterPro" id="IPR001683">
    <property type="entry name" value="PX_dom"/>
</dbReference>
<keyword evidence="2" id="KW-0677">Repeat</keyword>
<evidence type="ECO:0000259" key="3">
    <source>
        <dbReference type="PROSITE" id="PS50195"/>
    </source>
</evidence>
<dbReference type="PANTHER" id="PTHR15454">
    <property type="entry name" value="NISCHARIN RELATED"/>
    <property type="match status" value="1"/>
</dbReference>
<dbReference type="PROSITE" id="PS51450">
    <property type="entry name" value="LRR"/>
    <property type="match status" value="3"/>
</dbReference>
<dbReference type="OMA" id="IASIKWT"/>
<dbReference type="Pfam" id="PF00787">
    <property type="entry name" value="PX"/>
    <property type="match status" value="1"/>
</dbReference>
<dbReference type="SUPFAM" id="SSF64268">
    <property type="entry name" value="PX domain"/>
    <property type="match status" value="1"/>
</dbReference>